<keyword evidence="3" id="KW-0808">Transferase</keyword>
<keyword evidence="5 8" id="KW-0863">Zinc-finger</keyword>
<evidence type="ECO:0000256" key="8">
    <source>
        <dbReference type="PROSITE-ProRule" id="PRU00175"/>
    </source>
</evidence>
<evidence type="ECO:0000256" key="2">
    <source>
        <dbReference type="ARBA" id="ARBA00012483"/>
    </source>
</evidence>
<evidence type="ECO:0000256" key="6">
    <source>
        <dbReference type="ARBA" id="ARBA00022786"/>
    </source>
</evidence>
<sequence>MGTFCCCPCGEDLEEYTHPNGSMYRHCLCLRRFFHRLLSGNGAAFQRMDGRNVMLSIQGGSPSASTGLGVVPDNGSLTETCHLVPRPASYDTEARYSLSQRDGLVSRHEKFMGNVQESSRAFRSSNSSGTLHLGSAKKKDITDSEEESTTALSEYDKFWPGKASGGIDYMVTTSEEEDVCPTCLEEYTSDNPKILTSCSHHFHLGCIYEWMERSDKCPICGKEMEFCESP</sequence>
<name>A0A7I8KU43_SPIIN</name>
<dbReference type="CDD" id="cd23116">
    <property type="entry name" value="RING-H2_AIRP1-like"/>
    <property type="match status" value="1"/>
</dbReference>
<gene>
    <name evidence="11" type="ORF">SI8410_08011173</name>
</gene>
<evidence type="ECO:0000313" key="12">
    <source>
        <dbReference type="Proteomes" id="UP000663760"/>
    </source>
</evidence>
<feature type="region of interest" description="Disordered" evidence="9">
    <location>
        <begin position="116"/>
        <end position="147"/>
    </location>
</feature>
<dbReference type="GO" id="GO:0061630">
    <property type="term" value="F:ubiquitin protein ligase activity"/>
    <property type="evidence" value="ECO:0007669"/>
    <property type="project" value="UniProtKB-EC"/>
</dbReference>
<comment type="catalytic activity">
    <reaction evidence="1">
        <text>S-ubiquitinyl-[E2 ubiquitin-conjugating enzyme]-L-cysteine + [acceptor protein]-L-lysine = [E2 ubiquitin-conjugating enzyme]-L-cysteine + N(6)-ubiquitinyl-[acceptor protein]-L-lysine.</text>
        <dbReference type="EC" id="2.3.2.27"/>
    </reaction>
</comment>
<proteinExistence type="predicted"/>
<evidence type="ECO:0000256" key="7">
    <source>
        <dbReference type="ARBA" id="ARBA00022833"/>
    </source>
</evidence>
<evidence type="ECO:0000256" key="1">
    <source>
        <dbReference type="ARBA" id="ARBA00000900"/>
    </source>
</evidence>
<accession>A0A7I8KU43</accession>
<evidence type="ECO:0000256" key="3">
    <source>
        <dbReference type="ARBA" id="ARBA00022679"/>
    </source>
</evidence>
<dbReference type="Pfam" id="PF13639">
    <property type="entry name" value="zf-RING_2"/>
    <property type="match status" value="1"/>
</dbReference>
<evidence type="ECO:0000259" key="10">
    <source>
        <dbReference type="PROSITE" id="PS50089"/>
    </source>
</evidence>
<protein>
    <recommendedName>
        <fullName evidence="2">RING-type E3 ubiquitin transferase</fullName>
        <ecNumber evidence="2">2.3.2.27</ecNumber>
    </recommendedName>
</protein>
<dbReference type="PANTHER" id="PTHR46463:SF10">
    <property type="entry name" value="OS01G0926200 PROTEIN"/>
    <property type="match status" value="1"/>
</dbReference>
<evidence type="ECO:0000256" key="5">
    <source>
        <dbReference type="ARBA" id="ARBA00022771"/>
    </source>
</evidence>
<dbReference type="SUPFAM" id="SSF57850">
    <property type="entry name" value="RING/U-box"/>
    <property type="match status" value="1"/>
</dbReference>
<feature type="compositionally biased region" description="Low complexity" evidence="9">
    <location>
        <begin position="118"/>
        <end position="128"/>
    </location>
</feature>
<reference evidence="11" key="1">
    <citation type="submission" date="2020-02" db="EMBL/GenBank/DDBJ databases">
        <authorList>
            <person name="Scholz U."/>
            <person name="Mascher M."/>
            <person name="Fiebig A."/>
        </authorList>
    </citation>
    <scope>NUCLEOTIDE SEQUENCE</scope>
</reference>
<dbReference type="InterPro" id="IPR001841">
    <property type="entry name" value="Znf_RING"/>
</dbReference>
<evidence type="ECO:0000256" key="4">
    <source>
        <dbReference type="ARBA" id="ARBA00022723"/>
    </source>
</evidence>
<dbReference type="PROSITE" id="PS50089">
    <property type="entry name" value="ZF_RING_2"/>
    <property type="match status" value="1"/>
</dbReference>
<dbReference type="Gene3D" id="3.30.40.10">
    <property type="entry name" value="Zinc/RING finger domain, C3HC4 (zinc finger)"/>
    <property type="match status" value="1"/>
</dbReference>
<evidence type="ECO:0000313" key="11">
    <source>
        <dbReference type="EMBL" id="CAA7400495.1"/>
    </source>
</evidence>
<dbReference type="Proteomes" id="UP000663760">
    <property type="component" value="Chromosome 8"/>
</dbReference>
<keyword evidence="4" id="KW-0479">Metal-binding</keyword>
<keyword evidence="7" id="KW-0862">Zinc</keyword>
<dbReference type="OrthoDB" id="8062037at2759"/>
<keyword evidence="12" id="KW-1185">Reference proteome</keyword>
<dbReference type="SMART" id="SM00184">
    <property type="entry name" value="RING"/>
    <property type="match status" value="1"/>
</dbReference>
<dbReference type="PANTHER" id="PTHR46463">
    <property type="entry name" value="ZINC FINGER, RING/FYVE/PHD-TYPE"/>
    <property type="match status" value="1"/>
</dbReference>
<organism evidence="11 12">
    <name type="scientific">Spirodela intermedia</name>
    <name type="common">Intermediate duckweed</name>
    <dbReference type="NCBI Taxonomy" id="51605"/>
    <lineage>
        <taxon>Eukaryota</taxon>
        <taxon>Viridiplantae</taxon>
        <taxon>Streptophyta</taxon>
        <taxon>Embryophyta</taxon>
        <taxon>Tracheophyta</taxon>
        <taxon>Spermatophyta</taxon>
        <taxon>Magnoliopsida</taxon>
        <taxon>Liliopsida</taxon>
        <taxon>Araceae</taxon>
        <taxon>Lemnoideae</taxon>
        <taxon>Spirodela</taxon>
    </lineage>
</organism>
<feature type="domain" description="RING-type" evidence="10">
    <location>
        <begin position="180"/>
        <end position="220"/>
    </location>
</feature>
<dbReference type="GO" id="GO:0008270">
    <property type="term" value="F:zinc ion binding"/>
    <property type="evidence" value="ECO:0007669"/>
    <property type="project" value="UniProtKB-KW"/>
</dbReference>
<dbReference type="InterPro" id="IPR013083">
    <property type="entry name" value="Znf_RING/FYVE/PHD"/>
</dbReference>
<dbReference type="AlphaFoldDB" id="A0A7I8KU43"/>
<dbReference type="EMBL" id="LR746271">
    <property type="protein sequence ID" value="CAA7400495.1"/>
    <property type="molecule type" value="Genomic_DNA"/>
</dbReference>
<keyword evidence="6" id="KW-0833">Ubl conjugation pathway</keyword>
<evidence type="ECO:0000256" key="9">
    <source>
        <dbReference type="SAM" id="MobiDB-lite"/>
    </source>
</evidence>
<dbReference type="EC" id="2.3.2.27" evidence="2"/>